<dbReference type="AlphaFoldDB" id="A0A240UDM7"/>
<accession>A0A240UDM7</accession>
<protein>
    <submittedName>
        <fullName evidence="1">Uncharacterized protein</fullName>
    </submittedName>
</protein>
<organism evidence="1 2">
    <name type="scientific">Acidovorax carolinensis</name>
    <dbReference type="NCBI Taxonomy" id="553814"/>
    <lineage>
        <taxon>Bacteria</taxon>
        <taxon>Pseudomonadati</taxon>
        <taxon>Pseudomonadota</taxon>
        <taxon>Betaproteobacteria</taxon>
        <taxon>Burkholderiales</taxon>
        <taxon>Comamonadaceae</taxon>
        <taxon>Acidovorax</taxon>
    </lineage>
</organism>
<keyword evidence="2" id="KW-1185">Reference proteome</keyword>
<sequence>MPVFAENFNPLAALAAAKCPRCHAVGLVEIDGEAHDKAPEVDKHQAKFHVNPGLYAQCPACGLVGEWPGMSDH</sequence>
<evidence type="ECO:0000313" key="2">
    <source>
        <dbReference type="Proteomes" id="UP000194440"/>
    </source>
</evidence>
<dbReference type="KEGG" id="acip:CBP36_12755"/>
<evidence type="ECO:0000313" key="1">
    <source>
        <dbReference type="EMBL" id="ART59588.1"/>
    </source>
</evidence>
<reference evidence="1" key="1">
    <citation type="submission" date="2017-05" db="EMBL/GenBank/DDBJ databases">
        <title>Polyphasic characterization of four soil-derived phenanthrene-degrading Acidovorax strains and proposal of Acidovorax phenanthrenivorans sp. nov.</title>
        <authorList>
            <person name="Singleton D."/>
            <person name="Lee J."/>
            <person name="Dickey A.N."/>
            <person name="Stroud A."/>
            <person name="Scholl E.H."/>
            <person name="Wright F.A."/>
            <person name="Aitken M.D."/>
        </authorList>
    </citation>
    <scope>NUCLEOTIDE SEQUENCE</scope>
    <source>
        <strain evidence="1">P4</strain>
    </source>
</reference>
<dbReference type="Proteomes" id="UP000194440">
    <property type="component" value="Chromosome"/>
</dbReference>
<name>A0A240UDM7_9BURK</name>
<dbReference type="EMBL" id="CP021366">
    <property type="protein sequence ID" value="ART59588.1"/>
    <property type="molecule type" value="Genomic_DNA"/>
</dbReference>
<gene>
    <name evidence="1" type="ORF">CBP36_12755</name>
</gene>
<proteinExistence type="predicted"/>